<protein>
    <submittedName>
        <fullName evidence="1">Uncharacterized protein</fullName>
    </submittedName>
</protein>
<evidence type="ECO:0000313" key="2">
    <source>
        <dbReference type="Proteomes" id="UP000663828"/>
    </source>
</evidence>
<dbReference type="EMBL" id="CAJNOR010013955">
    <property type="protein sequence ID" value="CAF1676006.1"/>
    <property type="molecule type" value="Genomic_DNA"/>
</dbReference>
<gene>
    <name evidence="1" type="ORF">XAT740_LOCUS59613</name>
</gene>
<name>A0A816GJT0_ADIRI</name>
<dbReference type="Proteomes" id="UP000663828">
    <property type="component" value="Unassembled WGS sequence"/>
</dbReference>
<dbReference type="AlphaFoldDB" id="A0A816GJT0"/>
<proteinExistence type="predicted"/>
<feature type="non-terminal residue" evidence="1">
    <location>
        <position position="1"/>
    </location>
</feature>
<reference evidence="1" key="1">
    <citation type="submission" date="2021-02" db="EMBL/GenBank/DDBJ databases">
        <authorList>
            <person name="Nowell W R."/>
        </authorList>
    </citation>
    <scope>NUCLEOTIDE SEQUENCE</scope>
</reference>
<organism evidence="1 2">
    <name type="scientific">Adineta ricciae</name>
    <name type="common">Rotifer</name>
    <dbReference type="NCBI Taxonomy" id="249248"/>
    <lineage>
        <taxon>Eukaryota</taxon>
        <taxon>Metazoa</taxon>
        <taxon>Spiralia</taxon>
        <taxon>Gnathifera</taxon>
        <taxon>Rotifera</taxon>
        <taxon>Eurotatoria</taxon>
        <taxon>Bdelloidea</taxon>
        <taxon>Adinetida</taxon>
        <taxon>Adinetidae</taxon>
        <taxon>Adineta</taxon>
    </lineage>
</organism>
<keyword evidence="2" id="KW-1185">Reference proteome</keyword>
<evidence type="ECO:0000313" key="1">
    <source>
        <dbReference type="EMBL" id="CAF1676006.1"/>
    </source>
</evidence>
<sequence length="470" mass="55981">MLPSKDNQPMPFETSRDMLNKLVIDYGVFFEEYHFLFEENVKSRFYNNAYITSLLPVLRQFDITLLKYLRTYMSNTSFPTIWSMVLYFSQNHALEGTLENALTMNLQLQIRKISITITEFKNLFKDTKESAQLIKGRNRMRLSRILQRISHVYLYKYLYLEHQSHLLFEWDAKEFLSVLTQLSWALDYKDESCLFVLKHLLFRVNDFTNNKHEKLKHLFQRISNLNEGLCATARPEKIIKDDWLIDYTYDTLCDWLQLTQRDYQSLCESHQNNKWLLYIWSKLVSLSMSNLIANDCEYFILEQLNKWMVTIQHEKYQDTDPLTVTFVYSVFESLIYKQIKSLILLPNIQTIISYIMDAGNANSRWITSKNMVEEFVETVKQLIRNVLLLEGANTTYRQLSKPSIIYCFIQYVDFKTILSRAEPLNYKFPLTAPHINMIMDKHNPSDIDVSTIESEEDFVRFIKQTNVWLD</sequence>
<accession>A0A816GJT0</accession>
<comment type="caution">
    <text evidence="1">The sequence shown here is derived from an EMBL/GenBank/DDBJ whole genome shotgun (WGS) entry which is preliminary data.</text>
</comment>